<name>A0A431V929_9GAMM</name>
<sequence length="284" mass="30500">MSLLDRSLAIGPFGLSLERWLLIAAALIALLVGGLLGRRRRVAVGDALLTALVVGLIAARLAFVLRYSGQFEGFVAMLDIRDGGFRPLAGLLGAGAFLAWRAWRWPVTRRPLAGAVLAGGLVWTGLAGSLQLIGTTSRPLPEVAMTTLAGEPISLPTFAKPRGRPMVVNLWASWCPPCRREMPVLAAAQRRHGDIDFVFANQGENRARVEDFLATEGLGGLRHVWLDRPGQLGRTTGAQVMPTTLFYSAGGRLVDSHVGELSRASLTPYLERLTTAPTSTDTRG</sequence>
<evidence type="ECO:0000256" key="2">
    <source>
        <dbReference type="ARBA" id="ARBA00022748"/>
    </source>
</evidence>
<evidence type="ECO:0000313" key="7">
    <source>
        <dbReference type="EMBL" id="RTR07179.1"/>
    </source>
</evidence>
<feature type="domain" description="Thioredoxin" evidence="6">
    <location>
        <begin position="134"/>
        <end position="275"/>
    </location>
</feature>
<reference evidence="7 8" key="1">
    <citation type="submission" date="2018-12" db="EMBL/GenBank/DDBJ databases">
        <authorList>
            <person name="Yu L."/>
        </authorList>
    </citation>
    <scope>NUCLEOTIDE SEQUENCE [LARGE SCALE GENOMIC DNA]</scope>
    <source>
        <strain evidence="7 8">11S</strain>
    </source>
</reference>
<dbReference type="GO" id="GO:0030313">
    <property type="term" value="C:cell envelope"/>
    <property type="evidence" value="ECO:0007669"/>
    <property type="project" value="UniProtKB-SubCell"/>
</dbReference>
<dbReference type="CDD" id="cd02966">
    <property type="entry name" value="TlpA_like_family"/>
    <property type="match status" value="1"/>
</dbReference>
<comment type="caution">
    <text evidence="7">The sequence shown here is derived from an EMBL/GenBank/DDBJ whole genome shotgun (WGS) entry which is preliminary data.</text>
</comment>
<feature type="transmembrane region" description="Helical" evidence="5">
    <location>
        <begin position="20"/>
        <end position="37"/>
    </location>
</feature>
<evidence type="ECO:0000259" key="6">
    <source>
        <dbReference type="PROSITE" id="PS51352"/>
    </source>
</evidence>
<keyword evidence="5" id="KW-0812">Transmembrane</keyword>
<keyword evidence="4" id="KW-0676">Redox-active center</keyword>
<evidence type="ECO:0000256" key="5">
    <source>
        <dbReference type="SAM" id="Phobius"/>
    </source>
</evidence>
<feature type="transmembrane region" description="Helical" evidence="5">
    <location>
        <begin position="112"/>
        <end position="133"/>
    </location>
</feature>
<dbReference type="InterPro" id="IPR036249">
    <property type="entry name" value="Thioredoxin-like_sf"/>
</dbReference>
<dbReference type="GO" id="GO:0017004">
    <property type="term" value="P:cytochrome complex assembly"/>
    <property type="evidence" value="ECO:0007669"/>
    <property type="project" value="UniProtKB-KW"/>
</dbReference>
<dbReference type="PANTHER" id="PTHR42852:SF6">
    <property type="entry name" value="THIOL:DISULFIDE INTERCHANGE PROTEIN DSBE"/>
    <property type="match status" value="1"/>
</dbReference>
<feature type="transmembrane region" description="Helical" evidence="5">
    <location>
        <begin position="83"/>
        <end position="100"/>
    </location>
</feature>
<accession>A0A431V929</accession>
<dbReference type="Proteomes" id="UP000267400">
    <property type="component" value="Unassembled WGS sequence"/>
</dbReference>
<dbReference type="InterPro" id="IPR013766">
    <property type="entry name" value="Thioredoxin_domain"/>
</dbReference>
<dbReference type="InterPro" id="IPR050553">
    <property type="entry name" value="Thioredoxin_ResA/DsbE_sf"/>
</dbReference>
<dbReference type="OrthoDB" id="9799347at2"/>
<evidence type="ECO:0000256" key="1">
    <source>
        <dbReference type="ARBA" id="ARBA00004196"/>
    </source>
</evidence>
<dbReference type="PANTHER" id="PTHR42852">
    <property type="entry name" value="THIOL:DISULFIDE INTERCHANGE PROTEIN DSBE"/>
    <property type="match status" value="1"/>
</dbReference>
<dbReference type="PROSITE" id="PS00194">
    <property type="entry name" value="THIOREDOXIN_1"/>
    <property type="match status" value="1"/>
</dbReference>
<dbReference type="GO" id="GO:0015036">
    <property type="term" value="F:disulfide oxidoreductase activity"/>
    <property type="evidence" value="ECO:0007669"/>
    <property type="project" value="UniProtKB-ARBA"/>
</dbReference>
<dbReference type="SUPFAM" id="SSF52833">
    <property type="entry name" value="Thioredoxin-like"/>
    <property type="match status" value="1"/>
</dbReference>
<comment type="subcellular location">
    <subcellularLocation>
        <location evidence="1">Cell envelope</location>
    </subcellularLocation>
</comment>
<evidence type="ECO:0000313" key="8">
    <source>
        <dbReference type="Proteomes" id="UP000267400"/>
    </source>
</evidence>
<evidence type="ECO:0000256" key="3">
    <source>
        <dbReference type="ARBA" id="ARBA00023157"/>
    </source>
</evidence>
<dbReference type="EMBL" id="RXNS01000001">
    <property type="protein sequence ID" value="RTR07179.1"/>
    <property type="molecule type" value="Genomic_DNA"/>
</dbReference>
<dbReference type="PROSITE" id="PS51352">
    <property type="entry name" value="THIOREDOXIN_2"/>
    <property type="match status" value="1"/>
</dbReference>
<keyword evidence="3" id="KW-1015">Disulfide bond</keyword>
<keyword evidence="8" id="KW-1185">Reference proteome</keyword>
<dbReference type="InterPro" id="IPR013740">
    <property type="entry name" value="Redoxin"/>
</dbReference>
<evidence type="ECO:0000256" key="4">
    <source>
        <dbReference type="ARBA" id="ARBA00023284"/>
    </source>
</evidence>
<dbReference type="AlphaFoldDB" id="A0A431V929"/>
<keyword evidence="5" id="KW-1133">Transmembrane helix</keyword>
<protein>
    <submittedName>
        <fullName evidence="7">TlpA family protein disulfide reductase</fullName>
    </submittedName>
</protein>
<gene>
    <name evidence="7" type="ORF">EKG36_01650</name>
</gene>
<keyword evidence="2" id="KW-0201">Cytochrome c-type biogenesis</keyword>
<dbReference type="Gene3D" id="3.40.30.10">
    <property type="entry name" value="Glutaredoxin"/>
    <property type="match status" value="1"/>
</dbReference>
<keyword evidence="5" id="KW-0472">Membrane</keyword>
<proteinExistence type="predicted"/>
<dbReference type="RefSeq" id="WP_126480324.1">
    <property type="nucleotide sequence ID" value="NZ_RXNS01000001.1"/>
</dbReference>
<dbReference type="InterPro" id="IPR017937">
    <property type="entry name" value="Thioredoxin_CS"/>
</dbReference>
<dbReference type="Pfam" id="PF08534">
    <property type="entry name" value="Redoxin"/>
    <property type="match status" value="1"/>
</dbReference>
<feature type="transmembrane region" description="Helical" evidence="5">
    <location>
        <begin position="44"/>
        <end position="63"/>
    </location>
</feature>
<organism evidence="7 8">
    <name type="scientific">Halomonas nitroreducens</name>
    <dbReference type="NCBI Taxonomy" id="447425"/>
    <lineage>
        <taxon>Bacteria</taxon>
        <taxon>Pseudomonadati</taxon>
        <taxon>Pseudomonadota</taxon>
        <taxon>Gammaproteobacteria</taxon>
        <taxon>Oceanospirillales</taxon>
        <taxon>Halomonadaceae</taxon>
        <taxon>Halomonas</taxon>
    </lineage>
</organism>